<dbReference type="Proteomes" id="UP000216033">
    <property type="component" value="Unassembled WGS sequence"/>
</dbReference>
<dbReference type="RefSeq" id="WP_095352007.1">
    <property type="nucleotide sequence ID" value="NZ_JABUNT010000025.1"/>
</dbReference>
<proteinExistence type="inferred from homology"/>
<dbReference type="GO" id="GO:0004519">
    <property type="term" value="F:endonuclease activity"/>
    <property type="evidence" value="ECO:0007669"/>
    <property type="project" value="UniProtKB-UniRule"/>
</dbReference>
<dbReference type="SMART" id="SM00477">
    <property type="entry name" value="NUC"/>
    <property type="match status" value="1"/>
</dbReference>
<feature type="chain" id="PRO_5012650716" description="Endonuclease" evidence="12">
    <location>
        <begin position="31"/>
        <end position="296"/>
    </location>
</feature>
<feature type="domain" description="ENPP1-3/EXOG-like endonuclease/phosphodiesterase" evidence="13">
    <location>
        <begin position="61"/>
        <end position="250"/>
    </location>
</feature>
<organism evidence="15 16">
    <name type="scientific">Acetobacter syzygii</name>
    <dbReference type="NCBI Taxonomy" id="146476"/>
    <lineage>
        <taxon>Bacteria</taxon>
        <taxon>Pseudomonadati</taxon>
        <taxon>Pseudomonadota</taxon>
        <taxon>Alphaproteobacteria</taxon>
        <taxon>Acetobacterales</taxon>
        <taxon>Acetobacteraceae</taxon>
        <taxon>Acetobacter</taxon>
    </lineage>
</organism>
<feature type="signal peptide" evidence="12">
    <location>
        <begin position="1"/>
        <end position="30"/>
    </location>
</feature>
<name>A0A270B6D1_9PROT</name>
<evidence type="ECO:0000256" key="5">
    <source>
        <dbReference type="ARBA" id="ARBA00022759"/>
    </source>
</evidence>
<reference evidence="15 16" key="1">
    <citation type="submission" date="2017-04" db="EMBL/GenBank/DDBJ databases">
        <title>Kefir bacterial isolates.</title>
        <authorList>
            <person name="Kim Y."/>
            <person name="Blasche S."/>
            <person name="Patil K.R."/>
        </authorList>
    </citation>
    <scope>NUCLEOTIDE SEQUENCE [LARGE SCALE GENOMIC DNA]</scope>
    <source>
        <strain evidence="15 16">KR-2</strain>
    </source>
</reference>
<dbReference type="InterPro" id="IPR040255">
    <property type="entry name" value="Non-specific_endonuclease"/>
</dbReference>
<keyword evidence="6 10" id="KW-0378">Hydrolase</keyword>
<keyword evidence="7" id="KW-0460">Magnesium</keyword>
<dbReference type="InterPro" id="IPR044929">
    <property type="entry name" value="DNA/RNA_non-sp_Endonuclease_sf"/>
</dbReference>
<evidence type="ECO:0000256" key="2">
    <source>
        <dbReference type="ARBA" id="ARBA00010052"/>
    </source>
</evidence>
<dbReference type="SUPFAM" id="SSF54060">
    <property type="entry name" value="His-Me finger endonucleases"/>
    <property type="match status" value="1"/>
</dbReference>
<dbReference type="InterPro" id="IPR044925">
    <property type="entry name" value="His-Me_finger_sf"/>
</dbReference>
<dbReference type="InterPro" id="IPR001604">
    <property type="entry name" value="Endo_G_ENPP1-like_dom"/>
</dbReference>
<dbReference type="EMBL" id="NDFP01000021">
    <property type="protein sequence ID" value="PAL20553.1"/>
    <property type="molecule type" value="Genomic_DNA"/>
</dbReference>
<dbReference type="Pfam" id="PF01223">
    <property type="entry name" value="Endonuclease_NS"/>
    <property type="match status" value="1"/>
</dbReference>
<dbReference type="EC" id="3.1.30.-" evidence="10"/>
<evidence type="ECO:0000259" key="13">
    <source>
        <dbReference type="SMART" id="SM00477"/>
    </source>
</evidence>
<evidence type="ECO:0000256" key="7">
    <source>
        <dbReference type="ARBA" id="ARBA00022842"/>
    </source>
</evidence>
<keyword evidence="4 9" id="KW-0479">Metal-binding</keyword>
<dbReference type="PROSITE" id="PS01070">
    <property type="entry name" value="NUCLEASE_NON_SPEC"/>
    <property type="match status" value="1"/>
</dbReference>
<dbReference type="InterPro" id="IPR020821">
    <property type="entry name" value="ENPP1-3/EXOG-like_nuc-like"/>
</dbReference>
<feature type="domain" description="DNA/RNA non-specific endonuclease/pyrophosphatase/phosphodiesterase" evidence="14">
    <location>
        <begin position="60"/>
        <end position="258"/>
    </location>
</feature>
<evidence type="ECO:0000256" key="3">
    <source>
        <dbReference type="ARBA" id="ARBA00022722"/>
    </source>
</evidence>
<evidence type="ECO:0000313" key="16">
    <source>
        <dbReference type="Proteomes" id="UP000216033"/>
    </source>
</evidence>
<evidence type="ECO:0000256" key="4">
    <source>
        <dbReference type="ARBA" id="ARBA00022723"/>
    </source>
</evidence>
<dbReference type="Gene3D" id="3.40.570.10">
    <property type="entry name" value="Extracellular Endonuclease, subunit A"/>
    <property type="match status" value="1"/>
</dbReference>
<accession>A0A270B6D1</accession>
<dbReference type="GO" id="GO:0046872">
    <property type="term" value="F:metal ion binding"/>
    <property type="evidence" value="ECO:0007669"/>
    <property type="project" value="UniProtKB-KW"/>
</dbReference>
<keyword evidence="5 10" id="KW-0255">Endonuclease</keyword>
<dbReference type="GO" id="GO:0003676">
    <property type="term" value="F:nucleic acid binding"/>
    <property type="evidence" value="ECO:0007669"/>
    <property type="project" value="InterPro"/>
</dbReference>
<dbReference type="PANTHER" id="PTHR13966">
    <property type="entry name" value="ENDONUCLEASE RELATED"/>
    <property type="match status" value="1"/>
</dbReference>
<evidence type="ECO:0000256" key="1">
    <source>
        <dbReference type="ARBA" id="ARBA00001946"/>
    </source>
</evidence>
<dbReference type="AlphaFoldDB" id="A0A270B6D1"/>
<feature type="binding site" evidence="9">
    <location>
        <position position="156"/>
    </location>
    <ligand>
        <name>Mg(2+)</name>
        <dbReference type="ChEBI" id="CHEBI:18420"/>
        <note>catalytic</note>
    </ligand>
</feature>
<comment type="similarity">
    <text evidence="2 10">Belongs to the DNA/RNA non-specific endonuclease family.</text>
</comment>
<dbReference type="SMART" id="SM00892">
    <property type="entry name" value="Endonuclease_NS"/>
    <property type="match status" value="1"/>
</dbReference>
<evidence type="ECO:0000256" key="8">
    <source>
        <dbReference type="PIRSR" id="PIRSR640255-1"/>
    </source>
</evidence>
<dbReference type="OrthoDB" id="9811262at2"/>
<evidence type="ECO:0000313" key="15">
    <source>
        <dbReference type="EMBL" id="PAL20553.1"/>
    </source>
</evidence>
<evidence type="ECO:0000256" key="6">
    <source>
        <dbReference type="ARBA" id="ARBA00022801"/>
    </source>
</evidence>
<dbReference type="InterPro" id="IPR018524">
    <property type="entry name" value="DNA/RNA_endonuclease_AS"/>
</dbReference>
<feature type="region of interest" description="Disordered" evidence="11">
    <location>
        <begin position="256"/>
        <end position="281"/>
    </location>
</feature>
<protein>
    <recommendedName>
        <fullName evidence="10">Endonuclease</fullName>
        <ecNumber evidence="10">3.1.30.-</ecNumber>
    </recommendedName>
</protein>
<dbReference type="CDD" id="cd00091">
    <property type="entry name" value="NUC"/>
    <property type="match status" value="1"/>
</dbReference>
<evidence type="ECO:0000259" key="14">
    <source>
        <dbReference type="SMART" id="SM00892"/>
    </source>
</evidence>
<evidence type="ECO:0000256" key="11">
    <source>
        <dbReference type="SAM" id="MobiDB-lite"/>
    </source>
</evidence>
<evidence type="ECO:0000256" key="9">
    <source>
        <dbReference type="PIRSR" id="PIRSR640255-2"/>
    </source>
</evidence>
<feature type="active site" description="Proton acceptor" evidence="8">
    <location>
        <position position="126"/>
    </location>
</feature>
<keyword evidence="16" id="KW-1185">Reference proteome</keyword>
<gene>
    <name evidence="15" type="ORF">B9K05_12970</name>
</gene>
<feature type="compositionally biased region" description="Polar residues" evidence="11">
    <location>
        <begin position="266"/>
        <end position="279"/>
    </location>
</feature>
<evidence type="ECO:0000256" key="12">
    <source>
        <dbReference type="SAM" id="SignalP"/>
    </source>
</evidence>
<dbReference type="PANTHER" id="PTHR13966:SF5">
    <property type="entry name" value="ENDONUCLEASE G, MITOCHONDRIAL"/>
    <property type="match status" value="1"/>
</dbReference>
<evidence type="ECO:0000256" key="10">
    <source>
        <dbReference type="RuleBase" id="RU366055"/>
    </source>
</evidence>
<comment type="cofactor">
    <cofactor evidence="1 10">
        <name>Mg(2+)</name>
        <dbReference type="ChEBI" id="CHEBI:18420"/>
    </cofactor>
</comment>
<sequence length="296" mass="31757">MKGATAFRKSGSLFLMVCFVGFLPEASAIAQSQSCPQFSPDGAMPVLENPKLTPRTTLLCNDAFASLNSGVVHQPLWSAEYLTTSAVSSAASIGRTTNRFHADARLPAGDGAVLSDYRRSGFDRGHMTPSGDISSIEAQKQTFVLSNVVPQTAALNEGIWTGVEMAVRHLAQRDGEVFVVTGPAFHGSTRGIGRNVLVPSSTWKAVYDPQAGGAGVYVCKNNDTPTCTIVSVTALIHAVGVDPFPSLSLDIKDHVMDLPEPENSPYHPNQSRSSQNQLERQGVRLGMRVLKQMIEE</sequence>
<dbReference type="GO" id="GO:0016787">
    <property type="term" value="F:hydrolase activity"/>
    <property type="evidence" value="ECO:0007669"/>
    <property type="project" value="UniProtKB-KW"/>
</dbReference>
<keyword evidence="12" id="KW-0732">Signal</keyword>
<keyword evidence="3 10" id="KW-0540">Nuclease</keyword>
<comment type="caution">
    <text evidence="15">The sequence shown here is derived from an EMBL/GenBank/DDBJ whole genome shotgun (WGS) entry which is preliminary data.</text>
</comment>